<sequence length="82" mass="9512">CSGRNATINCNQTEEERASTNERTRQRMAQMQAKRCAITLEDARLRAHRSYSAASNLLHSQQNQRRRLNSIVEHGLFNRNLQ</sequence>
<feature type="region of interest" description="Disordered" evidence="1">
    <location>
        <begin position="1"/>
        <end position="29"/>
    </location>
</feature>
<organism evidence="2 3">
    <name type="scientific">Onchocerca ochengi</name>
    <name type="common">Filarial nematode worm</name>
    <dbReference type="NCBI Taxonomy" id="42157"/>
    <lineage>
        <taxon>Eukaryota</taxon>
        <taxon>Metazoa</taxon>
        <taxon>Ecdysozoa</taxon>
        <taxon>Nematoda</taxon>
        <taxon>Chromadorea</taxon>
        <taxon>Rhabditida</taxon>
        <taxon>Spirurina</taxon>
        <taxon>Spiruromorpha</taxon>
        <taxon>Filarioidea</taxon>
        <taxon>Onchocercidae</taxon>
        <taxon>Onchocerca</taxon>
    </lineage>
</organism>
<reference evidence="2 3" key="1">
    <citation type="submission" date="2018-08" db="EMBL/GenBank/DDBJ databases">
        <authorList>
            <person name="Laetsch R D."/>
            <person name="Stevens L."/>
            <person name="Kumar S."/>
            <person name="Blaxter L. M."/>
        </authorList>
    </citation>
    <scope>NUCLEOTIDE SEQUENCE [LARGE SCALE GENOMIC DNA]</scope>
</reference>
<feature type="compositionally biased region" description="Polar residues" evidence="1">
    <location>
        <begin position="1"/>
        <end position="12"/>
    </location>
</feature>
<evidence type="ECO:0000313" key="2">
    <source>
        <dbReference type="EMBL" id="VDM99814.1"/>
    </source>
</evidence>
<dbReference type="AlphaFoldDB" id="A0A3P7K7M8"/>
<evidence type="ECO:0000256" key="1">
    <source>
        <dbReference type="SAM" id="MobiDB-lite"/>
    </source>
</evidence>
<feature type="compositionally biased region" description="Basic and acidic residues" evidence="1">
    <location>
        <begin position="14"/>
        <end position="25"/>
    </location>
</feature>
<proteinExistence type="predicted"/>
<name>A0A3P7K7M8_ONCOC</name>
<dbReference type="EMBL" id="UYRW01011676">
    <property type="protein sequence ID" value="VDM99814.1"/>
    <property type="molecule type" value="Genomic_DNA"/>
</dbReference>
<gene>
    <name evidence="2" type="ORF">NOO_LOCUS12708</name>
</gene>
<protein>
    <submittedName>
        <fullName evidence="2">Uncharacterized protein</fullName>
    </submittedName>
</protein>
<evidence type="ECO:0000313" key="3">
    <source>
        <dbReference type="Proteomes" id="UP000271087"/>
    </source>
</evidence>
<feature type="non-terminal residue" evidence="2">
    <location>
        <position position="1"/>
    </location>
</feature>
<dbReference type="Proteomes" id="UP000271087">
    <property type="component" value="Unassembled WGS sequence"/>
</dbReference>
<accession>A0A3P7K7M8</accession>
<keyword evidence="3" id="KW-1185">Reference proteome</keyword>